<proteinExistence type="predicted"/>
<dbReference type="Pfam" id="PF13801">
    <property type="entry name" value="Metal_resist"/>
    <property type="match status" value="1"/>
</dbReference>
<evidence type="ECO:0000313" key="3">
    <source>
        <dbReference type="Proteomes" id="UP001238496"/>
    </source>
</evidence>
<dbReference type="RefSeq" id="WP_307369154.1">
    <property type="nucleotide sequence ID" value="NZ_JAUSUW010000001.1"/>
</dbReference>
<evidence type="ECO:0000313" key="2">
    <source>
        <dbReference type="EMBL" id="MDQ0419549.1"/>
    </source>
</evidence>
<keyword evidence="1" id="KW-0472">Membrane</keyword>
<feature type="transmembrane region" description="Helical" evidence="1">
    <location>
        <begin position="21"/>
        <end position="43"/>
    </location>
</feature>
<keyword evidence="3" id="KW-1185">Reference proteome</keyword>
<name>A0ABU0G2I6_9HYPH</name>
<sequence>MTDRLSNRLVEAIPSRIHRRIFIGSLSLNALIIGIMIGDALFIHPPQPLRSVEVSRNMLFDALPAAYRDEVAHLLRNDPAFRDLSDTNIADLRAVLTAEPFDPEALDRLLSEKSERMKTAESVLQTALVARLAAVTSQERLQVADRLGRRP</sequence>
<comment type="caution">
    <text evidence="2">The sequence shown here is derived from an EMBL/GenBank/DDBJ whole genome shotgun (WGS) entry which is preliminary data.</text>
</comment>
<dbReference type="InterPro" id="IPR025961">
    <property type="entry name" value="Metal_resist"/>
</dbReference>
<dbReference type="Proteomes" id="UP001238496">
    <property type="component" value="Unassembled WGS sequence"/>
</dbReference>
<keyword evidence="1" id="KW-0812">Transmembrane</keyword>
<organism evidence="2 3">
    <name type="scientific">Peteryoungia aggregata LMG 23059</name>
    <dbReference type="NCBI Taxonomy" id="1368425"/>
    <lineage>
        <taxon>Bacteria</taxon>
        <taxon>Pseudomonadati</taxon>
        <taxon>Pseudomonadota</taxon>
        <taxon>Alphaproteobacteria</taxon>
        <taxon>Hyphomicrobiales</taxon>
        <taxon>Rhizobiaceae</taxon>
        <taxon>Peteryoungia</taxon>
    </lineage>
</organism>
<reference evidence="2 3" key="1">
    <citation type="submission" date="2023-07" db="EMBL/GenBank/DDBJ databases">
        <title>Genomic Encyclopedia of Type Strains, Phase IV (KMG-IV): sequencing the most valuable type-strain genomes for metagenomic binning, comparative biology and taxonomic classification.</title>
        <authorList>
            <person name="Goeker M."/>
        </authorList>
    </citation>
    <scope>NUCLEOTIDE SEQUENCE [LARGE SCALE GENOMIC DNA]</scope>
    <source>
        <strain evidence="2 3">DSM 1111</strain>
    </source>
</reference>
<accession>A0ABU0G2I6</accession>
<gene>
    <name evidence="2" type="ORF">J2045_000559</name>
</gene>
<protein>
    <submittedName>
        <fullName evidence="2">Membrane protein</fullName>
    </submittedName>
</protein>
<keyword evidence="1" id="KW-1133">Transmembrane helix</keyword>
<evidence type="ECO:0000256" key="1">
    <source>
        <dbReference type="SAM" id="Phobius"/>
    </source>
</evidence>
<dbReference type="EMBL" id="JAUSUW010000001">
    <property type="protein sequence ID" value="MDQ0419549.1"/>
    <property type="molecule type" value="Genomic_DNA"/>
</dbReference>